<evidence type="ECO:0000313" key="2">
    <source>
        <dbReference type="Proteomes" id="UP000004926"/>
    </source>
</evidence>
<organism evidence="1 2">
    <name type="scientific">Saccharomonospora marina XMU15</name>
    <dbReference type="NCBI Taxonomy" id="882083"/>
    <lineage>
        <taxon>Bacteria</taxon>
        <taxon>Bacillati</taxon>
        <taxon>Actinomycetota</taxon>
        <taxon>Actinomycetes</taxon>
        <taxon>Pseudonocardiales</taxon>
        <taxon>Pseudonocardiaceae</taxon>
        <taxon>Saccharomonospora</taxon>
    </lineage>
</organism>
<dbReference type="HOGENOM" id="CLU_1936608_0_0_11"/>
<gene>
    <name evidence="1" type="ORF">SacmaDRAFT_3435</name>
</gene>
<dbReference type="Proteomes" id="UP000004926">
    <property type="component" value="Chromosome"/>
</dbReference>
<dbReference type="AlphaFoldDB" id="H5WWP2"/>
<protein>
    <submittedName>
        <fullName evidence="1">Uncharacterized protein</fullName>
    </submittedName>
</protein>
<dbReference type="STRING" id="882083.SacmaDRAFT_3435"/>
<name>H5WWP2_9PSEU</name>
<accession>H5WWP2</accession>
<proteinExistence type="predicted"/>
<evidence type="ECO:0000313" key="1">
    <source>
        <dbReference type="EMBL" id="EHR51655.1"/>
    </source>
</evidence>
<reference evidence="1 2" key="1">
    <citation type="journal article" date="2012" name="Stand. Genomic Sci.">
        <title>Genome sequence of the ocean sediment bacterium Saccharomonospora marina type strain (XMU15(T)).</title>
        <authorList>
            <person name="Klenk H.P."/>
            <person name="Lu M."/>
            <person name="Lucas S."/>
            <person name="Lapidus A."/>
            <person name="Copeland A."/>
            <person name="Pitluck S."/>
            <person name="Goodwin L.A."/>
            <person name="Han C."/>
            <person name="Tapia R."/>
            <person name="Brambilla E.M."/>
            <person name="Potter G."/>
            <person name="Land M."/>
            <person name="Ivanova N."/>
            <person name="Rohde M."/>
            <person name="Goker M."/>
            <person name="Detter J.C."/>
            <person name="Li W.J."/>
            <person name="Kyrpides N.C."/>
            <person name="Woyke T."/>
        </authorList>
    </citation>
    <scope>NUCLEOTIDE SEQUENCE [LARGE SCALE GENOMIC DNA]</scope>
    <source>
        <strain evidence="1 2">XMU15</strain>
    </source>
</reference>
<keyword evidence="2" id="KW-1185">Reference proteome</keyword>
<dbReference type="EMBL" id="CM001439">
    <property type="protein sequence ID" value="EHR51655.1"/>
    <property type="molecule type" value="Genomic_DNA"/>
</dbReference>
<sequence>MGDRANWWLGVVQFTTSRATAEPASRAERQQWTRLAVVALDSAFEDGDLPARHIAGRKANLTLALPRFGAPTDFSETLRPDDVARACLNEVRMSPEEAVSTRWEYRAEDVGIMRDLRAVRNQVVPALGLA</sequence>